<dbReference type="InterPro" id="IPR046373">
    <property type="entry name" value="Acyl-CoA_Oxase/DH_mid-dom_sf"/>
</dbReference>
<feature type="domain" description="Acyl-CoA dehydrogenase/oxidase C-terminal" evidence="6">
    <location>
        <begin position="234"/>
        <end position="375"/>
    </location>
</feature>
<dbReference type="PANTHER" id="PTHR43884">
    <property type="entry name" value="ACYL-COA DEHYDROGENASE"/>
    <property type="match status" value="1"/>
</dbReference>
<keyword evidence="9" id="KW-1185">Reference proteome</keyword>
<dbReference type="InterPro" id="IPR009100">
    <property type="entry name" value="AcylCoA_DH/oxidase_NM_dom_sf"/>
</dbReference>
<comment type="cofactor">
    <cofactor evidence="1">
        <name>FAD</name>
        <dbReference type="ChEBI" id="CHEBI:57692"/>
    </cofactor>
</comment>
<organism evidence="8 9">
    <name type="scientific">Verticiella sediminum</name>
    <dbReference type="NCBI Taxonomy" id="1247510"/>
    <lineage>
        <taxon>Bacteria</taxon>
        <taxon>Pseudomonadati</taxon>
        <taxon>Pseudomonadota</taxon>
        <taxon>Betaproteobacteria</taxon>
        <taxon>Burkholderiales</taxon>
        <taxon>Alcaligenaceae</taxon>
        <taxon>Verticiella</taxon>
    </lineage>
</organism>
<evidence type="ECO:0000313" key="9">
    <source>
        <dbReference type="Proteomes" id="UP000318405"/>
    </source>
</evidence>
<comment type="caution">
    <text evidence="8">The sequence shown here is derived from an EMBL/GenBank/DDBJ whole genome shotgun (WGS) entry which is preliminary data.</text>
</comment>
<comment type="similarity">
    <text evidence="2">Belongs to the acyl-CoA dehydrogenase family.</text>
</comment>
<evidence type="ECO:0000313" key="8">
    <source>
        <dbReference type="EMBL" id="TSH93428.1"/>
    </source>
</evidence>
<dbReference type="Gene3D" id="1.20.140.10">
    <property type="entry name" value="Butyryl-CoA Dehydrogenase, subunit A, domain 3"/>
    <property type="match status" value="1"/>
</dbReference>
<evidence type="ECO:0000256" key="5">
    <source>
        <dbReference type="ARBA" id="ARBA00023002"/>
    </source>
</evidence>
<evidence type="ECO:0000256" key="2">
    <source>
        <dbReference type="ARBA" id="ARBA00009347"/>
    </source>
</evidence>
<dbReference type="Pfam" id="PF02771">
    <property type="entry name" value="Acyl-CoA_dh_N"/>
    <property type="match status" value="1"/>
</dbReference>
<dbReference type="Proteomes" id="UP000318405">
    <property type="component" value="Unassembled WGS sequence"/>
</dbReference>
<accession>A0A556AKL2</accession>
<sequence length="388" mass="40673">MARFDSRDETSILLEDSADEFLSHRFDPQRLRAQYQARSGYDRTFWAELAGQGWLALRLPEAMGGSELGIEHVAVLAHALGRHAAPDPFVACAVMPAVLATAAGSADTSSWRRIAAGQVTGKAVSTVAWQEGPFALDVGLPTTRAQRRQEGGFLLSGCKCQVVAGDWADILLVSASLDGEAALFAVQRTAPGVHVEGRLTSDGGTIATIEFRDLELPPDALLASGAPCLASLQQAVDEAMLATAAQLLGLADRAFEITLEYLRTRVQFGHPIGSFQALQHMAVDVRIGLALAAAACGAAVRLQSGQPGSTAARAAVAAAKARTSDTALLAGRFGVQAHGAIGFAAEADIGCYLKSAIRLAAWLGNGTQQRLRVARITDAKAEHLKDGA</sequence>
<dbReference type="SUPFAM" id="SSF47203">
    <property type="entry name" value="Acyl-CoA dehydrogenase C-terminal domain-like"/>
    <property type="match status" value="1"/>
</dbReference>
<dbReference type="SUPFAM" id="SSF56645">
    <property type="entry name" value="Acyl-CoA dehydrogenase NM domain-like"/>
    <property type="match status" value="1"/>
</dbReference>
<dbReference type="Pfam" id="PF00441">
    <property type="entry name" value="Acyl-CoA_dh_1"/>
    <property type="match status" value="1"/>
</dbReference>
<evidence type="ECO:0000256" key="4">
    <source>
        <dbReference type="ARBA" id="ARBA00022827"/>
    </source>
</evidence>
<dbReference type="AlphaFoldDB" id="A0A556AKL2"/>
<dbReference type="EMBL" id="VLTJ01000028">
    <property type="protein sequence ID" value="TSH93428.1"/>
    <property type="molecule type" value="Genomic_DNA"/>
</dbReference>
<dbReference type="GO" id="GO:0003995">
    <property type="term" value="F:acyl-CoA dehydrogenase activity"/>
    <property type="evidence" value="ECO:0007669"/>
    <property type="project" value="TreeGrafter"/>
</dbReference>
<proteinExistence type="inferred from homology"/>
<dbReference type="Gene3D" id="1.10.540.10">
    <property type="entry name" value="Acyl-CoA dehydrogenase/oxidase, N-terminal domain"/>
    <property type="match status" value="1"/>
</dbReference>
<dbReference type="GO" id="GO:0050660">
    <property type="term" value="F:flavin adenine dinucleotide binding"/>
    <property type="evidence" value="ECO:0007669"/>
    <property type="project" value="InterPro"/>
</dbReference>
<dbReference type="Gene3D" id="2.40.110.10">
    <property type="entry name" value="Butyryl-CoA Dehydrogenase, subunit A, domain 2"/>
    <property type="match status" value="1"/>
</dbReference>
<name>A0A556AKL2_9BURK</name>
<keyword evidence="3" id="KW-0285">Flavoprotein</keyword>
<dbReference type="OrthoDB" id="9770681at2"/>
<gene>
    <name evidence="8" type="ORF">FOZ76_14320</name>
</gene>
<protein>
    <submittedName>
        <fullName evidence="8">Acyl-CoA dehydrogenase</fullName>
    </submittedName>
</protein>
<dbReference type="InterPro" id="IPR009075">
    <property type="entry name" value="AcylCo_DH/oxidase_C"/>
</dbReference>
<evidence type="ECO:0000259" key="7">
    <source>
        <dbReference type="Pfam" id="PF02771"/>
    </source>
</evidence>
<evidence type="ECO:0000259" key="6">
    <source>
        <dbReference type="Pfam" id="PF00441"/>
    </source>
</evidence>
<dbReference type="PANTHER" id="PTHR43884:SF20">
    <property type="entry name" value="ACYL-COA DEHYDROGENASE FADE28"/>
    <property type="match status" value="1"/>
</dbReference>
<feature type="domain" description="Acyl-CoA dehydrogenase/oxidase N-terminal" evidence="7">
    <location>
        <begin position="12"/>
        <end position="86"/>
    </location>
</feature>
<dbReference type="InterPro" id="IPR013786">
    <property type="entry name" value="AcylCoA_DH/ox_N"/>
</dbReference>
<evidence type="ECO:0000256" key="3">
    <source>
        <dbReference type="ARBA" id="ARBA00022630"/>
    </source>
</evidence>
<evidence type="ECO:0000256" key="1">
    <source>
        <dbReference type="ARBA" id="ARBA00001974"/>
    </source>
</evidence>
<keyword evidence="5" id="KW-0560">Oxidoreductase</keyword>
<keyword evidence="4" id="KW-0274">FAD</keyword>
<dbReference type="InterPro" id="IPR037069">
    <property type="entry name" value="AcylCoA_DH/ox_N_sf"/>
</dbReference>
<reference evidence="8 9" key="1">
    <citation type="submission" date="2019-07" db="EMBL/GenBank/DDBJ databases">
        <title>Qingshengfaniella alkalisoli gen. nov., sp. nov., isolated from saline soil.</title>
        <authorList>
            <person name="Xu L."/>
            <person name="Huang X.-X."/>
            <person name="Sun J.-Q."/>
        </authorList>
    </citation>
    <scope>NUCLEOTIDE SEQUENCE [LARGE SCALE GENOMIC DNA]</scope>
    <source>
        <strain evidence="8 9">DSM 27279</strain>
    </source>
</reference>
<dbReference type="RefSeq" id="WP_143948947.1">
    <property type="nucleotide sequence ID" value="NZ_BAABMB010000006.1"/>
</dbReference>
<dbReference type="InterPro" id="IPR036250">
    <property type="entry name" value="AcylCo_DH-like_C"/>
</dbReference>